<dbReference type="InterPro" id="IPR042274">
    <property type="entry name" value="YycH/YycI_2"/>
</dbReference>
<evidence type="ECO:0000313" key="3">
    <source>
        <dbReference type="Proteomes" id="UP000675431"/>
    </source>
</evidence>
<name>A0A941CY10_9BACI</name>
<reference evidence="2 3" key="1">
    <citation type="submission" date="2021-04" db="EMBL/GenBank/DDBJ databases">
        <title>Allobacillus sp. nov. SKP8-2 isolated from shrimp paste.</title>
        <authorList>
            <person name="Tanasupawat S."/>
            <person name="Yiamsombat S."/>
            <person name="Kanchanasin P."/>
            <person name="Kuncharoen N."/>
        </authorList>
    </citation>
    <scope>NUCLEOTIDE SEQUENCE [LARGE SCALE GENOMIC DNA]</scope>
    <source>
        <strain evidence="2 3">SKP8-2</strain>
    </source>
</reference>
<dbReference type="Gene3D" id="3.30.310.160">
    <property type="entry name" value="YycH protein, domain 2"/>
    <property type="match status" value="1"/>
</dbReference>
<evidence type="ECO:0000313" key="2">
    <source>
        <dbReference type="EMBL" id="MBR7554508.1"/>
    </source>
</evidence>
<evidence type="ECO:0000259" key="1">
    <source>
        <dbReference type="Pfam" id="PF07435"/>
    </source>
</evidence>
<comment type="caution">
    <text evidence="2">The sequence shown here is derived from an EMBL/GenBank/DDBJ whole genome shotgun (WGS) entry which is preliminary data.</text>
</comment>
<gene>
    <name evidence="2" type="ORF">KC820_10135</name>
</gene>
<organism evidence="2 3">
    <name type="scientific">Allobacillus saliphilus</name>
    <dbReference type="NCBI Taxonomy" id="2912308"/>
    <lineage>
        <taxon>Bacteria</taxon>
        <taxon>Bacillati</taxon>
        <taxon>Bacillota</taxon>
        <taxon>Bacilli</taxon>
        <taxon>Bacillales</taxon>
        <taxon>Bacillaceae</taxon>
        <taxon>Allobacillus</taxon>
    </lineage>
</organism>
<proteinExistence type="predicted"/>
<dbReference type="Pfam" id="PF07435">
    <property type="entry name" value="YycH"/>
    <property type="match status" value="1"/>
</dbReference>
<dbReference type="CDD" id="cd15787">
    <property type="entry name" value="YycH_N"/>
    <property type="match status" value="1"/>
</dbReference>
<dbReference type="AlphaFoldDB" id="A0A941CY10"/>
<sequence>MIENIKSVILFILVASSLLLTLALWNYQPAYEELGEPTYLDETRLKGDKRQIADVVYPKKILFHNFHEHSQLPDYRGMEQLYEKIKEWPFAEVEPFVSEDVSIWSRNMEVIFPEEIPLAYIVQLMNINDMENLWNQTFNQVYFQLSQNNKEIVRVTFASDEYDGYLNAEIHSTSVYNEIDELIHNENNIALGSYDMNEETTLYLPVERINLPGYTILTEEIYDIQPLINNLFSNPTMVRRQLPNGNSNEESYYTDGSRALTIKRVLQNEKAMEFVNPFSTDAPRMTNYDLMNRSIAFTNDYDGWTDTFYLDSLNEHRNEIAFRMYYDGLPIFDTEGHTMIRQTWRDNRIYQFERPLFFTSTNFQSEEMESVRSGLSVYQFLKQYSDTFSLNAISDMRIGYEVNTISDTSNAMYLKPSWFIKYKGDWQPMSYFENMLQTRGDE</sequence>
<dbReference type="RefSeq" id="WP_212370741.1">
    <property type="nucleotide sequence ID" value="NZ_JAGSIE010000030.1"/>
</dbReference>
<feature type="domain" description="Regulatory protein YycH" evidence="1">
    <location>
        <begin position="3"/>
        <end position="433"/>
    </location>
</feature>
<protein>
    <recommendedName>
        <fullName evidence="1">Regulatory protein YycH domain-containing protein</fullName>
    </recommendedName>
</protein>
<accession>A0A941CY10</accession>
<keyword evidence="3" id="KW-1185">Reference proteome</keyword>
<dbReference type="InterPro" id="IPR009996">
    <property type="entry name" value="YycH"/>
</dbReference>
<dbReference type="Proteomes" id="UP000675431">
    <property type="component" value="Unassembled WGS sequence"/>
</dbReference>
<dbReference type="EMBL" id="JAGSIE010000030">
    <property type="protein sequence ID" value="MBR7554508.1"/>
    <property type="molecule type" value="Genomic_DNA"/>
</dbReference>